<feature type="transmembrane region" description="Helical" evidence="10">
    <location>
        <begin position="83"/>
        <end position="101"/>
    </location>
</feature>
<evidence type="ECO:0000256" key="3">
    <source>
        <dbReference type="ARBA" id="ARBA00022606"/>
    </source>
</evidence>
<accession>A0A1S5XXQ0</accession>
<keyword evidence="8 10" id="KW-0675">Receptor</keyword>
<dbReference type="Pfam" id="PF02949">
    <property type="entry name" value="7tm_6"/>
    <property type="match status" value="1"/>
</dbReference>
<keyword evidence="9 10" id="KW-0807">Transducer</keyword>
<feature type="transmembrane region" description="Helical" evidence="10">
    <location>
        <begin position="267"/>
        <end position="289"/>
    </location>
</feature>
<organism evidence="11">
    <name type="scientific">Heliconius melpomene rosina</name>
    <dbReference type="NCBI Taxonomy" id="171916"/>
    <lineage>
        <taxon>Eukaryota</taxon>
        <taxon>Metazoa</taxon>
        <taxon>Ecdysozoa</taxon>
        <taxon>Arthropoda</taxon>
        <taxon>Hexapoda</taxon>
        <taxon>Insecta</taxon>
        <taxon>Pterygota</taxon>
        <taxon>Neoptera</taxon>
        <taxon>Endopterygota</taxon>
        <taxon>Lepidoptera</taxon>
        <taxon>Glossata</taxon>
        <taxon>Ditrysia</taxon>
        <taxon>Papilionoidea</taxon>
        <taxon>Nymphalidae</taxon>
        <taxon>Heliconiinae</taxon>
        <taxon>Heliconiini</taxon>
        <taxon>Heliconius</taxon>
    </lineage>
</organism>
<dbReference type="EMBL" id="KY399296">
    <property type="protein sequence ID" value="AQQ73527.1"/>
    <property type="molecule type" value="mRNA"/>
</dbReference>
<keyword evidence="7 10" id="KW-0472">Membrane</keyword>
<evidence type="ECO:0000256" key="2">
    <source>
        <dbReference type="ARBA" id="ARBA00022475"/>
    </source>
</evidence>
<evidence type="ECO:0000313" key="11">
    <source>
        <dbReference type="EMBL" id="AQQ73527.1"/>
    </source>
</evidence>
<dbReference type="GO" id="GO:0004984">
    <property type="term" value="F:olfactory receptor activity"/>
    <property type="evidence" value="ECO:0007669"/>
    <property type="project" value="InterPro"/>
</dbReference>
<feature type="transmembrane region" description="Helical" evidence="10">
    <location>
        <begin position="50"/>
        <end position="71"/>
    </location>
</feature>
<gene>
    <name evidence="11" type="primary">OR54</name>
</gene>
<feature type="transmembrane region" description="Helical" evidence="10">
    <location>
        <begin position="137"/>
        <end position="158"/>
    </location>
</feature>
<dbReference type="GO" id="GO:0007165">
    <property type="term" value="P:signal transduction"/>
    <property type="evidence" value="ECO:0007669"/>
    <property type="project" value="UniProtKB-KW"/>
</dbReference>
<keyword evidence="3 10" id="KW-0716">Sensory transduction</keyword>
<name>A0A1S5XXQ0_HELME</name>
<evidence type="ECO:0000256" key="1">
    <source>
        <dbReference type="ARBA" id="ARBA00004651"/>
    </source>
</evidence>
<sequence length="388" mass="44832">MKFIDNIKDYFIETRFQLRDNSLENIIWLVNLVPSKAGFSILKDKISAPFWILHLSLLFYVYGVGSVVYQIKFAQGASDFIKSYVNISILILTANNSYWFLMKRPLLKVVIEQVTRNDSLSKETVFLKDKHGKLLSVIKKILFIFYGFNLLDALFIYIPHRVDVSNDYYSMTPCVGLEPLTMSPNREICHVILFSQEISIMTVVLNYQALLLFLIAHTAAMYQMLAAEMLAFEEYENSDINIVVKEHLPSLIERHALTLSIIDNLKALYSMPMGVNFGSNAVCICLFFYLSLHEWITFAPVLIYCFLVFFLYCFLCQRLINASEVFENAVYSCGWEKFNMKEKKTIYVMLLQAQKPITLLAADIIPVNIYTFASTLRAMYQFITVVKL</sequence>
<evidence type="ECO:0000256" key="6">
    <source>
        <dbReference type="ARBA" id="ARBA00022989"/>
    </source>
</evidence>
<feature type="transmembrane region" description="Helical" evidence="10">
    <location>
        <begin position="295"/>
        <end position="315"/>
    </location>
</feature>
<evidence type="ECO:0000256" key="9">
    <source>
        <dbReference type="ARBA" id="ARBA00023224"/>
    </source>
</evidence>
<keyword evidence="2" id="KW-1003">Cell membrane</keyword>
<keyword evidence="5 10" id="KW-0552">Olfaction</keyword>
<evidence type="ECO:0000256" key="4">
    <source>
        <dbReference type="ARBA" id="ARBA00022692"/>
    </source>
</evidence>
<comment type="similarity">
    <text evidence="10">Belongs to the insect chemoreceptor superfamily. Heteromeric odorant receptor channel (TC 1.A.69) family.</text>
</comment>
<dbReference type="PANTHER" id="PTHR21137">
    <property type="entry name" value="ODORANT RECEPTOR"/>
    <property type="match status" value="1"/>
</dbReference>
<evidence type="ECO:0000256" key="8">
    <source>
        <dbReference type="ARBA" id="ARBA00023170"/>
    </source>
</evidence>
<comment type="caution">
    <text evidence="10">Lacks conserved residue(s) required for the propagation of feature annotation.</text>
</comment>
<keyword evidence="6 10" id="KW-1133">Transmembrane helix</keyword>
<reference evidence="11" key="1">
    <citation type="journal article" date="2013" name="PLoS Genet.">
        <title>Female behaviour drives expression and evolution of gustatory receptors in butterflies.</title>
        <authorList>
            <person name="Briscoe A.D."/>
            <person name="Macias-Munoz A."/>
            <person name="Kozak K.M."/>
            <person name="Walters J.R."/>
            <person name="Yuan F."/>
            <person name="Jamie G.A."/>
            <person name="Martin S.H."/>
            <person name="Dasmahapatra K.K."/>
            <person name="Ferguson L.C."/>
            <person name="Mallet J."/>
            <person name="Jacquin-Joly E."/>
            <person name="Jiggins C.D."/>
        </authorList>
    </citation>
    <scope>NUCLEOTIDE SEQUENCE</scope>
</reference>
<proteinExistence type="evidence at transcript level"/>
<dbReference type="PANTHER" id="PTHR21137:SF35">
    <property type="entry name" value="ODORANT RECEPTOR 19A-RELATED"/>
    <property type="match status" value="1"/>
</dbReference>
<protein>
    <recommendedName>
        <fullName evidence="10">Odorant receptor</fullName>
    </recommendedName>
</protein>
<evidence type="ECO:0000256" key="7">
    <source>
        <dbReference type="ARBA" id="ARBA00023136"/>
    </source>
</evidence>
<dbReference type="InterPro" id="IPR004117">
    <property type="entry name" value="7tm6_olfct_rcpt"/>
</dbReference>
<reference evidence="11" key="2">
    <citation type="submission" date="2016-12" db="EMBL/GenBank/DDBJ databases">
        <authorList>
            <person name="Song W.-J."/>
            <person name="Kurnit D.M."/>
        </authorList>
    </citation>
    <scope>NUCLEOTIDE SEQUENCE</scope>
</reference>
<evidence type="ECO:0000256" key="10">
    <source>
        <dbReference type="RuleBase" id="RU351113"/>
    </source>
</evidence>
<feature type="transmembrane region" description="Helical" evidence="10">
    <location>
        <begin position="200"/>
        <end position="222"/>
    </location>
</feature>
<dbReference type="AlphaFoldDB" id="A0A1S5XXQ0"/>
<comment type="subcellular location">
    <subcellularLocation>
        <location evidence="1 10">Cell membrane</location>
        <topology evidence="1 10">Multi-pass membrane protein</topology>
    </subcellularLocation>
</comment>
<dbReference type="GO" id="GO:0005549">
    <property type="term" value="F:odorant binding"/>
    <property type="evidence" value="ECO:0007669"/>
    <property type="project" value="InterPro"/>
</dbReference>
<evidence type="ECO:0000256" key="5">
    <source>
        <dbReference type="ARBA" id="ARBA00022725"/>
    </source>
</evidence>
<dbReference type="GO" id="GO:0005886">
    <property type="term" value="C:plasma membrane"/>
    <property type="evidence" value="ECO:0007669"/>
    <property type="project" value="UniProtKB-SubCell"/>
</dbReference>
<keyword evidence="4 10" id="KW-0812">Transmembrane</keyword>